<feature type="region of interest" description="Disordered" evidence="1">
    <location>
        <begin position="107"/>
        <end position="157"/>
    </location>
</feature>
<name>A0A5N5HZG7_9ROSA</name>
<dbReference type="AlphaFoldDB" id="A0A5N5HZG7"/>
<comment type="caution">
    <text evidence="2">The sequence shown here is derived from an EMBL/GenBank/DDBJ whole genome shotgun (WGS) entry which is preliminary data.</text>
</comment>
<reference evidence="3" key="2">
    <citation type="submission" date="2019-10" db="EMBL/GenBank/DDBJ databases">
        <title>A de novo genome assembly of a pear dwarfing rootstock.</title>
        <authorList>
            <person name="Wang F."/>
            <person name="Wang J."/>
            <person name="Li S."/>
            <person name="Zhang Y."/>
            <person name="Fang M."/>
            <person name="Ma L."/>
            <person name="Zhao Y."/>
            <person name="Jiang S."/>
        </authorList>
    </citation>
    <scope>NUCLEOTIDE SEQUENCE [LARGE SCALE GENOMIC DNA]</scope>
</reference>
<protein>
    <submittedName>
        <fullName evidence="2">S ribonuclease</fullName>
    </submittedName>
</protein>
<feature type="region of interest" description="Disordered" evidence="1">
    <location>
        <begin position="1"/>
        <end position="21"/>
    </location>
</feature>
<accession>A0A5N5HZG7</accession>
<evidence type="ECO:0000313" key="3">
    <source>
        <dbReference type="Proteomes" id="UP000327157"/>
    </source>
</evidence>
<feature type="compositionally biased region" description="Basic and acidic residues" evidence="1">
    <location>
        <begin position="1"/>
        <end position="11"/>
    </location>
</feature>
<reference evidence="2 3" key="1">
    <citation type="submission" date="2019-09" db="EMBL/GenBank/DDBJ databases">
        <authorList>
            <person name="Ou C."/>
        </authorList>
    </citation>
    <scope>NUCLEOTIDE SEQUENCE [LARGE SCALE GENOMIC DNA]</scope>
    <source>
        <strain evidence="2">S2</strain>
        <tissue evidence="2">Leaf</tissue>
    </source>
</reference>
<gene>
    <name evidence="2" type="ORF">D8674_008359</name>
</gene>
<dbReference type="EMBL" id="SMOL01000143">
    <property type="protein sequence ID" value="KAB2630840.1"/>
    <property type="molecule type" value="Genomic_DNA"/>
</dbReference>
<proteinExistence type="predicted"/>
<evidence type="ECO:0000256" key="1">
    <source>
        <dbReference type="SAM" id="MobiDB-lite"/>
    </source>
</evidence>
<organism evidence="2 3">
    <name type="scientific">Pyrus ussuriensis x Pyrus communis</name>
    <dbReference type="NCBI Taxonomy" id="2448454"/>
    <lineage>
        <taxon>Eukaryota</taxon>
        <taxon>Viridiplantae</taxon>
        <taxon>Streptophyta</taxon>
        <taxon>Embryophyta</taxon>
        <taxon>Tracheophyta</taxon>
        <taxon>Spermatophyta</taxon>
        <taxon>Magnoliopsida</taxon>
        <taxon>eudicotyledons</taxon>
        <taxon>Gunneridae</taxon>
        <taxon>Pentapetalae</taxon>
        <taxon>rosids</taxon>
        <taxon>fabids</taxon>
        <taxon>Rosales</taxon>
        <taxon>Rosaceae</taxon>
        <taxon>Amygdaloideae</taxon>
        <taxon>Maleae</taxon>
        <taxon>Pyrus</taxon>
    </lineage>
</organism>
<evidence type="ECO:0000313" key="2">
    <source>
        <dbReference type="EMBL" id="KAB2630840.1"/>
    </source>
</evidence>
<reference evidence="2 3" key="3">
    <citation type="submission" date="2019-11" db="EMBL/GenBank/DDBJ databases">
        <title>A de novo genome assembly of a pear dwarfing rootstock.</title>
        <authorList>
            <person name="Wang F."/>
            <person name="Wang J."/>
            <person name="Li S."/>
            <person name="Zhang Y."/>
            <person name="Fang M."/>
            <person name="Ma L."/>
            <person name="Zhao Y."/>
            <person name="Jiang S."/>
        </authorList>
    </citation>
    <scope>NUCLEOTIDE SEQUENCE [LARGE SCALE GENOMIC DNA]</scope>
    <source>
        <strain evidence="2">S2</strain>
        <tissue evidence="2">Leaf</tissue>
    </source>
</reference>
<sequence length="157" mass="17879">MGQERAERNGSKDALGWKQGGRRRRRGYNFVFHGCGTSRSRRVRWNKNSPKTRPVEQLVPPVLGAPNVGQNVLSHSIPPRPTYQTLSFQIYVRAGLIRIVWYADGTGRDGTGRDGMGRDGTERDRTGRDGTGRNGTKLEQRCPRMETRRKKKETERL</sequence>
<dbReference type="Proteomes" id="UP000327157">
    <property type="component" value="Chromosome 12"/>
</dbReference>
<keyword evidence="3" id="KW-1185">Reference proteome</keyword>